<evidence type="ECO:0008006" key="3">
    <source>
        <dbReference type="Google" id="ProtNLM"/>
    </source>
</evidence>
<accession>A0A3Q7IYK2</accession>
<keyword evidence="2" id="KW-1185">Reference proteome</keyword>
<organism evidence="1">
    <name type="scientific">Solanum lycopersicum</name>
    <name type="common">Tomato</name>
    <name type="synonym">Lycopersicon esculentum</name>
    <dbReference type="NCBI Taxonomy" id="4081"/>
    <lineage>
        <taxon>Eukaryota</taxon>
        <taxon>Viridiplantae</taxon>
        <taxon>Streptophyta</taxon>
        <taxon>Embryophyta</taxon>
        <taxon>Tracheophyta</taxon>
        <taxon>Spermatophyta</taxon>
        <taxon>Magnoliopsida</taxon>
        <taxon>eudicotyledons</taxon>
        <taxon>Gunneridae</taxon>
        <taxon>Pentapetalae</taxon>
        <taxon>asterids</taxon>
        <taxon>lamiids</taxon>
        <taxon>Solanales</taxon>
        <taxon>Solanaceae</taxon>
        <taxon>Solanoideae</taxon>
        <taxon>Solaneae</taxon>
        <taxon>Solanum</taxon>
        <taxon>Solanum subgen. Lycopersicon</taxon>
    </lineage>
</organism>
<protein>
    <recommendedName>
        <fullName evidence="3">Reverse transcriptase Ty1/copia-type domain-containing protein</fullName>
    </recommendedName>
</protein>
<dbReference type="STRING" id="4081.A0A3Q7IYK2"/>
<proteinExistence type="predicted"/>
<dbReference type="CDD" id="cd09272">
    <property type="entry name" value="RNase_HI_RT_Ty1"/>
    <property type="match status" value="1"/>
</dbReference>
<sequence length="243" mass="27615">MDDIIITGSNPSYVSKLVQQFGKEFVMKDLGPLHFFLRVEVKYFDGVTHLAPKHGLHEVVGILVEASFLQNDSRELSILDSHKIDITRAVNLASQFMQNLNSGHLQGVKMILIYIKSTLHFGLRLISQSPCRSYRYSSYADWEGCTKTRRSATGYSIYLGANCISWPSKKQSTVARSSVEAEYRALDSTSLEMTWIMYLLHDLGFVRDNVARGKLVTQFVRSKDQLADIHTKALTQNHQTRNH</sequence>
<dbReference type="AlphaFoldDB" id="A0A3Q7IYK2"/>
<dbReference type="InParanoid" id="A0A3Q7IYK2"/>
<evidence type="ECO:0000313" key="1">
    <source>
        <dbReference type="EnsemblPlants" id="Solyc11g065327.1.1"/>
    </source>
</evidence>
<reference evidence="1" key="1">
    <citation type="journal article" date="2012" name="Nature">
        <title>The tomato genome sequence provides insights into fleshy fruit evolution.</title>
        <authorList>
            <consortium name="Tomato Genome Consortium"/>
        </authorList>
    </citation>
    <scope>NUCLEOTIDE SEQUENCE [LARGE SCALE GENOMIC DNA]</scope>
    <source>
        <strain evidence="1">cv. Heinz 1706</strain>
    </source>
</reference>
<evidence type="ECO:0000313" key="2">
    <source>
        <dbReference type="Proteomes" id="UP000004994"/>
    </source>
</evidence>
<dbReference type="Proteomes" id="UP000004994">
    <property type="component" value="Chromosome 11"/>
</dbReference>
<dbReference type="PANTHER" id="PTHR11439">
    <property type="entry name" value="GAG-POL-RELATED RETROTRANSPOSON"/>
    <property type="match status" value="1"/>
</dbReference>
<dbReference type="EnsemblPlants" id="Solyc11g065327.1.1">
    <property type="protein sequence ID" value="Solyc11g065327.1.1"/>
    <property type="gene ID" value="Solyc11g065327.1"/>
</dbReference>
<dbReference type="Gramene" id="Solyc11g065327.1.1">
    <property type="protein sequence ID" value="Solyc11g065327.1.1"/>
    <property type="gene ID" value="Solyc11g065327.1"/>
</dbReference>
<reference evidence="1" key="2">
    <citation type="submission" date="2019-01" db="UniProtKB">
        <authorList>
            <consortium name="EnsemblPlants"/>
        </authorList>
    </citation>
    <scope>IDENTIFICATION</scope>
    <source>
        <strain evidence="1">cv. Heinz 1706</strain>
    </source>
</reference>
<dbReference type="PANTHER" id="PTHR11439:SF463">
    <property type="entry name" value="REVERSE TRANSCRIPTASE TY1_COPIA-TYPE DOMAIN-CONTAINING PROTEIN"/>
    <property type="match status" value="1"/>
</dbReference>
<name>A0A3Q7IYK2_SOLLC</name>
<dbReference type="OMA" id="ANCISWP"/>